<dbReference type="AlphaFoldDB" id="D1PQY1"/>
<dbReference type="HOGENOM" id="CLU_2669704_0_0_9"/>
<protein>
    <submittedName>
        <fullName evidence="1">Uncharacterized protein</fullName>
    </submittedName>
</protein>
<evidence type="ECO:0000313" key="1">
    <source>
        <dbReference type="EMBL" id="EFB74828.1"/>
    </source>
</evidence>
<dbReference type="Proteomes" id="UP000003438">
    <property type="component" value="Unassembled WGS sequence"/>
</dbReference>
<reference evidence="1" key="1">
    <citation type="submission" date="2009-12" db="EMBL/GenBank/DDBJ databases">
        <authorList>
            <person name="Weinstock G."/>
            <person name="Sodergren E."/>
            <person name="Clifton S."/>
            <person name="Fulton L."/>
            <person name="Fulton B."/>
            <person name="Courtney L."/>
            <person name="Fronick C."/>
            <person name="Harrison M."/>
            <person name="Strong C."/>
            <person name="Farmer C."/>
            <person name="Delahaunty K."/>
            <person name="Markovic C."/>
            <person name="Hall O."/>
            <person name="Minx P."/>
            <person name="Tomlinson C."/>
            <person name="Mitreva M."/>
            <person name="Nelson J."/>
            <person name="Hou S."/>
            <person name="Wollam A."/>
            <person name="Pepin K.H."/>
            <person name="Johnson M."/>
            <person name="Bhonagiri V."/>
            <person name="Nash W.E."/>
            <person name="Warren W."/>
            <person name="Chinwalla A."/>
            <person name="Mardis E.R."/>
            <person name="Wilson R.K."/>
        </authorList>
    </citation>
    <scope>NUCLEOTIDE SEQUENCE [LARGE SCALE GENOMIC DNA]</scope>
    <source>
        <strain evidence="1">DSM 15176</strain>
    </source>
</reference>
<evidence type="ECO:0000313" key="2">
    <source>
        <dbReference type="Proteomes" id="UP000003438"/>
    </source>
</evidence>
<organism evidence="1 2">
    <name type="scientific">Subdoligranulum variabile DSM 15176</name>
    <dbReference type="NCBI Taxonomy" id="411471"/>
    <lineage>
        <taxon>Bacteria</taxon>
        <taxon>Bacillati</taxon>
        <taxon>Bacillota</taxon>
        <taxon>Clostridia</taxon>
        <taxon>Eubacteriales</taxon>
        <taxon>Oscillospiraceae</taxon>
        <taxon>Subdoligranulum</taxon>
    </lineage>
</organism>
<name>D1PQY1_9FIRM</name>
<proteinExistence type="predicted"/>
<gene>
    <name evidence="1" type="ORF">SUBVAR_06808</name>
</gene>
<sequence length="75" mass="8080">MPFCCGNGGPWPWIPPVSSRPAILTGRGICPIIGPKETFLDEKIFMTVRSILRRGTAVCAAAAAGRIRLCCGSFW</sequence>
<keyword evidence="2" id="KW-1185">Reference proteome</keyword>
<comment type="caution">
    <text evidence="1">The sequence shown here is derived from an EMBL/GenBank/DDBJ whole genome shotgun (WGS) entry which is preliminary data.</text>
</comment>
<dbReference type="STRING" id="411471.SUBVAR_06808"/>
<dbReference type="EMBL" id="ACBY02000054">
    <property type="protein sequence ID" value="EFB74828.1"/>
    <property type="molecule type" value="Genomic_DNA"/>
</dbReference>
<accession>D1PQY1</accession>